<accession>A0A368X4F7</accession>
<evidence type="ECO:0000313" key="2">
    <source>
        <dbReference type="EMBL" id="RCW62880.1"/>
    </source>
</evidence>
<protein>
    <submittedName>
        <fullName evidence="2">Uncharacterized protein</fullName>
    </submittedName>
</protein>
<keyword evidence="1" id="KW-0472">Membrane</keyword>
<comment type="caution">
    <text evidence="2">The sequence shown here is derived from an EMBL/GenBank/DDBJ whole genome shotgun (WGS) entry which is preliminary data.</text>
</comment>
<dbReference type="EMBL" id="QPJI01000020">
    <property type="protein sequence ID" value="RCW62880.1"/>
    <property type="molecule type" value="Genomic_DNA"/>
</dbReference>
<evidence type="ECO:0000313" key="3">
    <source>
        <dbReference type="Proteomes" id="UP000253647"/>
    </source>
</evidence>
<feature type="transmembrane region" description="Helical" evidence="1">
    <location>
        <begin position="7"/>
        <end position="26"/>
    </location>
</feature>
<sequence length="89" mass="9981">MATSRKYVSLWWLLPIVVFAMVWLFGPALITTHNATVFLGDCEEDSCALHGDLSTNIFTRNYELKQADGSIIVFHPDAAKLISWPAPKE</sequence>
<proteinExistence type="predicted"/>
<dbReference type="Proteomes" id="UP000253647">
    <property type="component" value="Unassembled WGS sequence"/>
</dbReference>
<keyword evidence="1" id="KW-0812">Transmembrane</keyword>
<organism evidence="2 3">
    <name type="scientific">Marinobacter nauticus</name>
    <name type="common">Marinobacter hydrocarbonoclasticus</name>
    <name type="synonym">Marinobacter aquaeolei</name>
    <dbReference type="NCBI Taxonomy" id="2743"/>
    <lineage>
        <taxon>Bacteria</taxon>
        <taxon>Pseudomonadati</taxon>
        <taxon>Pseudomonadota</taxon>
        <taxon>Gammaproteobacteria</taxon>
        <taxon>Pseudomonadales</taxon>
        <taxon>Marinobacteraceae</taxon>
        <taxon>Marinobacter</taxon>
    </lineage>
</organism>
<keyword evidence="1" id="KW-1133">Transmembrane helix</keyword>
<reference evidence="2 3" key="1">
    <citation type="submission" date="2018-07" db="EMBL/GenBank/DDBJ databases">
        <title>Freshwater and sediment microbial communities from various areas in North America, analyzing microbe dynamics in response to fracking.</title>
        <authorList>
            <person name="Lamendella R."/>
        </authorList>
    </citation>
    <scope>NUCLEOTIDE SEQUENCE [LARGE SCALE GENOMIC DNA]</scope>
    <source>
        <strain evidence="2 3">105B</strain>
    </source>
</reference>
<evidence type="ECO:0000256" key="1">
    <source>
        <dbReference type="SAM" id="Phobius"/>
    </source>
</evidence>
<dbReference type="AlphaFoldDB" id="A0A368X4F7"/>
<name>A0A368X4F7_MARNT</name>
<gene>
    <name evidence="2" type="ORF">DET61_1202</name>
</gene>